<dbReference type="SUPFAM" id="SSF49899">
    <property type="entry name" value="Concanavalin A-like lectins/glucanases"/>
    <property type="match status" value="1"/>
</dbReference>
<accession>A0A158Q8G7</accession>
<evidence type="ECO:0000259" key="1">
    <source>
        <dbReference type="PROSITE" id="PS50060"/>
    </source>
</evidence>
<dbReference type="PROSITE" id="PS50060">
    <property type="entry name" value="MAM_2"/>
    <property type="match status" value="1"/>
</dbReference>
<dbReference type="GO" id="GO:0016020">
    <property type="term" value="C:membrane"/>
    <property type="evidence" value="ECO:0007669"/>
    <property type="project" value="InterPro"/>
</dbReference>
<organism evidence="2 3">
    <name type="scientific">Elaeophora elaphi</name>
    <dbReference type="NCBI Taxonomy" id="1147741"/>
    <lineage>
        <taxon>Eukaryota</taxon>
        <taxon>Metazoa</taxon>
        <taxon>Ecdysozoa</taxon>
        <taxon>Nematoda</taxon>
        <taxon>Chromadorea</taxon>
        <taxon>Rhabditida</taxon>
        <taxon>Spirurina</taxon>
        <taxon>Spiruromorpha</taxon>
        <taxon>Filarioidea</taxon>
        <taxon>Onchocercidae</taxon>
        <taxon>Elaeophora</taxon>
    </lineage>
</organism>
<proteinExistence type="predicted"/>
<protein>
    <submittedName>
        <fullName evidence="3">MAM domain-containing protein</fullName>
    </submittedName>
</protein>
<reference evidence="3" key="1">
    <citation type="submission" date="2016-04" db="UniProtKB">
        <authorList>
            <consortium name="WormBaseParasite"/>
        </authorList>
    </citation>
    <scope>IDENTIFICATION</scope>
</reference>
<name>A0A158Q8G7_9BILA</name>
<dbReference type="Gene3D" id="2.60.120.200">
    <property type="match status" value="1"/>
</dbReference>
<dbReference type="SMART" id="SM00137">
    <property type="entry name" value="MAM"/>
    <property type="match status" value="1"/>
</dbReference>
<dbReference type="AlphaFoldDB" id="A0A158Q8G7"/>
<sequence>MPFDYDTIAQNLALRSHYALGENTLKSQPISISKPIDGTSDLFCYDFDSSCRWYNLDSLLMNDDLDWFRGSGFLDRNRLQISTGTYITPDGSYGIVATDQIKAPNSKATLISDMITCQLGPGELRFMYWISPEVKLTVCLKRTSQLYPNFDFCTNPIRGGSPGPAQISIDDLGNEPFQILIQADNFVFHSANLEGGFAIIDNVEYFGDLCSDATVFPINQDFIKIPQVMYDENEPTESPGMKTTVTIYKSVCDVLQCTFDDNDDQCSMDALNSMWSVVHPNMDGTRIVSNTSNLLYSRGEIRSTAKYTAQIDPYQRLSASDFNLLFTYYKTSNNPKFRIVVKMQEEPMEKTIFTVLSSTLPKRSAVFTSNMVFVENHAPMQKKQTIRWHPQLISLEAGIYDYVAIEIQNLDDNEDIGIDGFLVLDSQKRPMCSQRRNS</sequence>
<dbReference type="Proteomes" id="UP000050640">
    <property type="component" value="Unplaced"/>
</dbReference>
<evidence type="ECO:0000313" key="2">
    <source>
        <dbReference type="Proteomes" id="UP000050640"/>
    </source>
</evidence>
<dbReference type="InterPro" id="IPR013320">
    <property type="entry name" value="ConA-like_dom_sf"/>
</dbReference>
<feature type="domain" description="MAM" evidence="1">
    <location>
        <begin position="46"/>
        <end position="212"/>
    </location>
</feature>
<keyword evidence="2" id="KW-1185">Reference proteome</keyword>
<dbReference type="InterPro" id="IPR000998">
    <property type="entry name" value="MAM_dom"/>
</dbReference>
<dbReference type="WBParaSite" id="EEL_0000753901-mRNA-1">
    <property type="protein sequence ID" value="EEL_0000753901-mRNA-1"/>
    <property type="gene ID" value="EEL_0000753901"/>
</dbReference>
<evidence type="ECO:0000313" key="3">
    <source>
        <dbReference type="WBParaSite" id="EEL_0000753901-mRNA-1"/>
    </source>
</evidence>